<evidence type="ECO:0000256" key="3">
    <source>
        <dbReference type="ARBA" id="ARBA00022692"/>
    </source>
</evidence>
<keyword evidence="6 7" id="KW-0131">Cell cycle</keyword>
<dbReference type="OrthoDB" id="2989137at2"/>
<evidence type="ECO:0000256" key="7">
    <source>
        <dbReference type="HAMAP-Rule" id="MF_00910"/>
    </source>
</evidence>
<name>A0A3M8AS30_9BACL</name>
<evidence type="ECO:0000256" key="1">
    <source>
        <dbReference type="ARBA" id="ARBA00022475"/>
    </source>
</evidence>
<comment type="caution">
    <text evidence="10">The sequence shown here is derived from an EMBL/GenBank/DDBJ whole genome shotgun (WGS) entry which is preliminary data.</text>
</comment>
<dbReference type="NCBIfam" id="TIGR02209">
    <property type="entry name" value="ftsL_broad"/>
    <property type="match status" value="1"/>
</dbReference>
<dbReference type="EMBL" id="RHHS01000044">
    <property type="protein sequence ID" value="RNB54002.1"/>
    <property type="molecule type" value="Genomic_DNA"/>
</dbReference>
<comment type="function">
    <text evidence="7">Essential cell division protein.</text>
</comment>
<evidence type="ECO:0000256" key="9">
    <source>
        <dbReference type="SAM" id="Coils"/>
    </source>
</evidence>
<evidence type="ECO:0000256" key="2">
    <source>
        <dbReference type="ARBA" id="ARBA00022618"/>
    </source>
</evidence>
<protein>
    <recommendedName>
        <fullName evidence="7 8">Cell division protein FtsL</fullName>
    </recommendedName>
</protein>
<keyword evidence="9" id="KW-0175">Coiled coil</keyword>
<evidence type="ECO:0000256" key="5">
    <source>
        <dbReference type="ARBA" id="ARBA00023136"/>
    </source>
</evidence>
<evidence type="ECO:0000256" key="8">
    <source>
        <dbReference type="NCBIfam" id="TIGR02209"/>
    </source>
</evidence>
<dbReference type="InterPro" id="IPR007060">
    <property type="entry name" value="FtsL/DivIC"/>
</dbReference>
<sequence length="137" mass="15635">MSYYYQGNLAMELEKQSRSVTKTTKRTIRIKPTIPTGEKLLYLLFISLTVIGLGMVGVRYSQISQMNYEIQSTKKENRLLAEKNATLKLQIEQLSNRDRIQKEAERQGMVYNADAVHTVGQGKVKASSIQQQQPKQP</sequence>
<keyword evidence="5 7" id="KW-0472">Membrane</keyword>
<dbReference type="HAMAP" id="MF_00910">
    <property type="entry name" value="FtsL"/>
    <property type="match status" value="1"/>
</dbReference>
<keyword evidence="1 7" id="KW-1003">Cell membrane</keyword>
<evidence type="ECO:0000256" key="6">
    <source>
        <dbReference type="ARBA" id="ARBA00023306"/>
    </source>
</evidence>
<dbReference type="InterPro" id="IPR011922">
    <property type="entry name" value="Cell_div_FtsL"/>
</dbReference>
<keyword evidence="3 7" id="KW-0812">Transmembrane</keyword>
<accession>A0A3M8AS30</accession>
<keyword evidence="2 7" id="KW-0132">Cell division</keyword>
<dbReference type="GO" id="GO:0032153">
    <property type="term" value="C:cell division site"/>
    <property type="evidence" value="ECO:0007669"/>
    <property type="project" value="UniProtKB-UniRule"/>
</dbReference>
<evidence type="ECO:0000313" key="11">
    <source>
        <dbReference type="Proteomes" id="UP000268829"/>
    </source>
</evidence>
<dbReference type="GO" id="GO:0043093">
    <property type="term" value="P:FtsZ-dependent cytokinesis"/>
    <property type="evidence" value="ECO:0007669"/>
    <property type="project" value="UniProtKB-UniRule"/>
</dbReference>
<proteinExistence type="inferred from homology"/>
<evidence type="ECO:0000256" key="4">
    <source>
        <dbReference type="ARBA" id="ARBA00022989"/>
    </source>
</evidence>
<dbReference type="Proteomes" id="UP000268829">
    <property type="component" value="Unassembled WGS sequence"/>
</dbReference>
<comment type="similarity">
    <text evidence="7">Belongs to the FtsL family.</text>
</comment>
<feature type="coiled-coil region" evidence="9">
    <location>
        <begin position="70"/>
        <end position="97"/>
    </location>
</feature>
<reference evidence="10 11" key="1">
    <citation type="submission" date="2018-10" db="EMBL/GenBank/DDBJ databases">
        <title>Phylogenomics of Brevibacillus.</title>
        <authorList>
            <person name="Dunlap C."/>
        </authorList>
    </citation>
    <scope>NUCLEOTIDE SEQUENCE [LARGE SCALE GENOMIC DNA]</scope>
    <source>
        <strain evidence="10 11">DSM 100115</strain>
    </source>
</reference>
<organism evidence="10 11">
    <name type="scientific">Brevibacillus gelatini</name>
    <dbReference type="NCBI Taxonomy" id="1655277"/>
    <lineage>
        <taxon>Bacteria</taxon>
        <taxon>Bacillati</taxon>
        <taxon>Bacillota</taxon>
        <taxon>Bacilli</taxon>
        <taxon>Bacillales</taxon>
        <taxon>Paenibacillaceae</taxon>
        <taxon>Brevibacillus</taxon>
    </lineage>
</organism>
<dbReference type="GO" id="GO:0005886">
    <property type="term" value="C:plasma membrane"/>
    <property type="evidence" value="ECO:0007669"/>
    <property type="project" value="UniProtKB-SubCell"/>
</dbReference>
<feature type="transmembrane region" description="Helical" evidence="7">
    <location>
        <begin position="40"/>
        <end position="58"/>
    </location>
</feature>
<dbReference type="AlphaFoldDB" id="A0A3M8AS30"/>
<evidence type="ECO:0000313" key="10">
    <source>
        <dbReference type="EMBL" id="RNB54002.1"/>
    </source>
</evidence>
<gene>
    <name evidence="7 10" type="primary">ftsL</name>
    <name evidence="10" type="ORF">EDM57_18160</name>
</gene>
<keyword evidence="11" id="KW-1185">Reference proteome</keyword>
<dbReference type="RefSeq" id="WP_122906102.1">
    <property type="nucleotide sequence ID" value="NZ_CP154342.1"/>
</dbReference>
<keyword evidence="4 7" id="KW-1133">Transmembrane helix</keyword>
<comment type="subcellular location">
    <subcellularLocation>
        <location evidence="7">Cell membrane</location>
        <topology evidence="7">Single-pass type II membrane protein</topology>
    </subcellularLocation>
    <text evidence="7">Localizes to the division septum where it forms a ring structure.</text>
</comment>
<dbReference type="Pfam" id="PF04977">
    <property type="entry name" value="DivIC"/>
    <property type="match status" value="1"/>
</dbReference>